<feature type="binding site" evidence="6">
    <location>
        <position position="350"/>
    </location>
    <ligand>
        <name>S-adenosyl-L-methionine</name>
        <dbReference type="ChEBI" id="CHEBI:59789"/>
    </ligand>
</feature>
<evidence type="ECO:0000313" key="8">
    <source>
        <dbReference type="EMBL" id="USG62729.1"/>
    </source>
</evidence>
<comment type="similarity">
    <text evidence="6">Belongs to the class I-like SAM-binding methyltransferase superfamily. RNA M5U methyltransferase family.</text>
</comment>
<organism evidence="8 9">
    <name type="scientific">Sneathiella marina</name>
    <dbReference type="NCBI Taxonomy" id="2950108"/>
    <lineage>
        <taxon>Bacteria</taxon>
        <taxon>Pseudomonadati</taxon>
        <taxon>Pseudomonadota</taxon>
        <taxon>Alphaproteobacteria</taxon>
        <taxon>Sneathiellales</taxon>
        <taxon>Sneathiellaceae</taxon>
        <taxon>Sneathiella</taxon>
    </lineage>
</organism>
<dbReference type="PROSITE" id="PS01230">
    <property type="entry name" value="TRMA_1"/>
    <property type="match status" value="1"/>
</dbReference>
<evidence type="ECO:0000256" key="1">
    <source>
        <dbReference type="ARBA" id="ARBA00022485"/>
    </source>
</evidence>
<dbReference type="Gene3D" id="2.40.50.1070">
    <property type="match status" value="1"/>
</dbReference>
<keyword evidence="4 6" id="KW-0949">S-adenosyl-L-methionine</keyword>
<evidence type="ECO:0000256" key="6">
    <source>
        <dbReference type="PROSITE-ProRule" id="PRU01024"/>
    </source>
</evidence>
<reference evidence="8" key="1">
    <citation type="submission" date="2022-06" db="EMBL/GenBank/DDBJ databases">
        <title>Sneathiella actinostolidae sp. nov., isolated from a sea anemonein the Western Pacific Ocean.</title>
        <authorList>
            <person name="Wei M.J."/>
        </authorList>
    </citation>
    <scope>NUCLEOTIDE SEQUENCE</scope>
    <source>
        <strain evidence="8">PHK-P5</strain>
    </source>
</reference>
<dbReference type="RefSeq" id="WP_251936785.1">
    <property type="nucleotide sequence ID" value="NZ_CP098747.1"/>
</dbReference>
<gene>
    <name evidence="8" type="ORF">NBZ79_07030</name>
</gene>
<dbReference type="GO" id="GO:0008168">
    <property type="term" value="F:methyltransferase activity"/>
    <property type="evidence" value="ECO:0007669"/>
    <property type="project" value="UniProtKB-KW"/>
</dbReference>
<dbReference type="InterPro" id="IPR030390">
    <property type="entry name" value="MeTrfase_TrmA_AS"/>
</dbReference>
<accession>A0ABY4W7F0</accession>
<evidence type="ECO:0000256" key="2">
    <source>
        <dbReference type="ARBA" id="ARBA00022603"/>
    </source>
</evidence>
<evidence type="ECO:0000313" key="9">
    <source>
        <dbReference type="Proteomes" id="UP001056291"/>
    </source>
</evidence>
<dbReference type="InterPro" id="IPR029063">
    <property type="entry name" value="SAM-dependent_MTases_sf"/>
</dbReference>
<feature type="active site" description="Nucleophile" evidence="6">
    <location>
        <position position="376"/>
    </location>
</feature>
<dbReference type="Pfam" id="PF05958">
    <property type="entry name" value="tRNA_U5-meth_tr"/>
    <property type="match status" value="1"/>
</dbReference>
<dbReference type="Gene3D" id="2.40.50.140">
    <property type="entry name" value="Nucleic acid-binding proteins"/>
    <property type="match status" value="1"/>
</dbReference>
<sequence>MPRDLIIDHIGASGDGIALEEGRTYYVPFAAPGDHLSALQGEARGQGYMAEIHEINKAGPFRVTPRCKHFGTCGGCSLQHLDDGFVADWKRQRIVDCLSMSGISNANILPTISSPAHSRRRVEFVASKRKKGVMIGYHVRRSHQVFDVGDCPLIHRSLFALIKPLRSTLPGLMPRNSSARLMATVTDNGPDILVTAENELSLETRQVLAEFATQNNLSRIAWRQNPKDVPEVISAIKPAKVQLGDIPVTLSPGGFLQATTSGEEALVEIATKALQNCDNVVDLFAGCGSFTFPLSRSSKVHAVEGDQELVSALQSSANKNILPISTETRDLFRRPLFTTELKTYDGLLFDPPRAGAKAQVEEIAESSIGTVVAVSCNPVTFARDISHLVSEGYQLEFIQPVDQFLWSAHVEMGAVLRR</sequence>
<dbReference type="SUPFAM" id="SSF50249">
    <property type="entry name" value="Nucleic acid-binding proteins"/>
    <property type="match status" value="1"/>
</dbReference>
<dbReference type="PANTHER" id="PTHR11061">
    <property type="entry name" value="RNA M5U METHYLTRANSFERASE"/>
    <property type="match status" value="1"/>
</dbReference>
<feature type="binding site" evidence="6">
    <location>
        <position position="257"/>
    </location>
    <ligand>
        <name>S-adenosyl-L-methionine</name>
        <dbReference type="ChEBI" id="CHEBI:59789"/>
    </ligand>
</feature>
<evidence type="ECO:0000256" key="4">
    <source>
        <dbReference type="ARBA" id="ARBA00022691"/>
    </source>
</evidence>
<dbReference type="InterPro" id="IPR012340">
    <property type="entry name" value="NA-bd_OB-fold"/>
</dbReference>
<protein>
    <submittedName>
        <fullName evidence="8">Class I SAM-dependent RNA methyltransferase</fullName>
    </submittedName>
</protein>
<proteinExistence type="inferred from homology"/>
<dbReference type="PANTHER" id="PTHR11061:SF49">
    <property type="entry name" value="23S RRNA (URACIL(1939)-C(5))-METHYLTRANSFERASE RLMD"/>
    <property type="match status" value="1"/>
</dbReference>
<evidence type="ECO:0000256" key="3">
    <source>
        <dbReference type="ARBA" id="ARBA00022679"/>
    </source>
</evidence>
<keyword evidence="9" id="KW-1185">Reference proteome</keyword>
<dbReference type="EMBL" id="CP098747">
    <property type="protein sequence ID" value="USG62729.1"/>
    <property type="molecule type" value="Genomic_DNA"/>
</dbReference>
<evidence type="ECO:0000256" key="5">
    <source>
        <dbReference type="ARBA" id="ARBA00023014"/>
    </source>
</evidence>
<dbReference type="SUPFAM" id="SSF53335">
    <property type="entry name" value="S-adenosyl-L-methionine-dependent methyltransferases"/>
    <property type="match status" value="1"/>
</dbReference>
<dbReference type="Gene3D" id="3.40.50.150">
    <property type="entry name" value="Vaccinia Virus protein VP39"/>
    <property type="match status" value="1"/>
</dbReference>
<keyword evidence="2 6" id="KW-0489">Methyltransferase</keyword>
<keyword evidence="1" id="KW-0408">Iron</keyword>
<dbReference type="Proteomes" id="UP001056291">
    <property type="component" value="Chromosome"/>
</dbReference>
<feature type="binding site" evidence="6">
    <location>
        <position position="304"/>
    </location>
    <ligand>
        <name>S-adenosyl-L-methionine</name>
        <dbReference type="ChEBI" id="CHEBI:59789"/>
    </ligand>
</feature>
<feature type="binding site" evidence="6">
    <location>
        <position position="284"/>
    </location>
    <ligand>
        <name>S-adenosyl-L-methionine</name>
        <dbReference type="ChEBI" id="CHEBI:59789"/>
    </ligand>
</feature>
<keyword evidence="5" id="KW-0411">Iron-sulfur</keyword>
<feature type="active site" evidence="7">
    <location>
        <position position="376"/>
    </location>
</feature>
<dbReference type="GO" id="GO:0032259">
    <property type="term" value="P:methylation"/>
    <property type="evidence" value="ECO:0007669"/>
    <property type="project" value="UniProtKB-KW"/>
</dbReference>
<keyword evidence="1" id="KW-0479">Metal-binding</keyword>
<evidence type="ECO:0000256" key="7">
    <source>
        <dbReference type="PROSITE-ProRule" id="PRU10015"/>
    </source>
</evidence>
<dbReference type="PROSITE" id="PS51687">
    <property type="entry name" value="SAM_MT_RNA_M5U"/>
    <property type="match status" value="1"/>
</dbReference>
<name>A0ABY4W7F0_9PROT</name>
<keyword evidence="3 6" id="KW-0808">Transferase</keyword>
<keyword evidence="1" id="KW-0004">4Fe-4S</keyword>
<dbReference type="InterPro" id="IPR010280">
    <property type="entry name" value="U5_MeTrfase_fam"/>
</dbReference>